<evidence type="ECO:0000256" key="1">
    <source>
        <dbReference type="SAM" id="MobiDB-lite"/>
    </source>
</evidence>
<evidence type="ECO:0000313" key="2">
    <source>
        <dbReference type="EMBL" id="GLI62113.1"/>
    </source>
</evidence>
<sequence>YDVAWMHNIISARINCLAEFSRRGRDGLVAFHQHYFAQLERPLLDDVTREFDAEYAKAKQEVHRRSNRGQFRGHGGLGRRGRGRGVGGRVVQPARAAAAAGALAQTGSVHALAFRYTPARASHC</sequence>
<protein>
    <submittedName>
        <fullName evidence="2">Uncharacterized protein</fullName>
    </submittedName>
</protein>
<dbReference type="EMBL" id="BSDZ01000011">
    <property type="protein sequence ID" value="GLI62113.1"/>
    <property type="molecule type" value="Genomic_DNA"/>
</dbReference>
<accession>A0ABQ5RY14</accession>
<dbReference type="Proteomes" id="UP001165090">
    <property type="component" value="Unassembled WGS sequence"/>
</dbReference>
<evidence type="ECO:0000313" key="3">
    <source>
        <dbReference type="Proteomes" id="UP001165090"/>
    </source>
</evidence>
<feature type="non-terminal residue" evidence="2">
    <location>
        <position position="1"/>
    </location>
</feature>
<name>A0ABQ5RY14_9CHLO</name>
<gene>
    <name evidence="2" type="ORF">VaNZ11_004647</name>
</gene>
<proteinExistence type="predicted"/>
<keyword evidence="3" id="KW-1185">Reference proteome</keyword>
<comment type="caution">
    <text evidence="2">The sequence shown here is derived from an EMBL/GenBank/DDBJ whole genome shotgun (WGS) entry which is preliminary data.</text>
</comment>
<reference evidence="2 3" key="1">
    <citation type="journal article" date="2023" name="IScience">
        <title>Expanded male sex-determining region conserved during the evolution of homothallism in the green alga Volvox.</title>
        <authorList>
            <person name="Yamamoto K."/>
            <person name="Matsuzaki R."/>
            <person name="Mahakham W."/>
            <person name="Heman W."/>
            <person name="Sekimoto H."/>
            <person name="Kawachi M."/>
            <person name="Minakuchi Y."/>
            <person name="Toyoda A."/>
            <person name="Nozaki H."/>
        </authorList>
    </citation>
    <scope>NUCLEOTIDE SEQUENCE [LARGE SCALE GENOMIC DNA]</scope>
    <source>
        <strain evidence="2 3">NIES-4468</strain>
    </source>
</reference>
<organism evidence="2 3">
    <name type="scientific">Volvox africanus</name>
    <dbReference type="NCBI Taxonomy" id="51714"/>
    <lineage>
        <taxon>Eukaryota</taxon>
        <taxon>Viridiplantae</taxon>
        <taxon>Chlorophyta</taxon>
        <taxon>core chlorophytes</taxon>
        <taxon>Chlorophyceae</taxon>
        <taxon>CS clade</taxon>
        <taxon>Chlamydomonadales</taxon>
        <taxon>Volvocaceae</taxon>
        <taxon>Volvox</taxon>
    </lineage>
</organism>
<feature type="region of interest" description="Disordered" evidence="1">
    <location>
        <begin position="59"/>
        <end position="89"/>
    </location>
</feature>